<name>A0ABN2TE93_9MICO</name>
<organism evidence="2 3">
    <name type="scientific">Brevibacterium samyangense</name>
    <dbReference type="NCBI Taxonomy" id="366888"/>
    <lineage>
        <taxon>Bacteria</taxon>
        <taxon>Bacillati</taxon>
        <taxon>Actinomycetota</taxon>
        <taxon>Actinomycetes</taxon>
        <taxon>Micrococcales</taxon>
        <taxon>Brevibacteriaceae</taxon>
        <taxon>Brevibacterium</taxon>
    </lineage>
</organism>
<evidence type="ECO:0000313" key="2">
    <source>
        <dbReference type="EMBL" id="GAA2006634.1"/>
    </source>
</evidence>
<keyword evidence="3" id="KW-1185">Reference proteome</keyword>
<evidence type="ECO:0000313" key="3">
    <source>
        <dbReference type="Proteomes" id="UP001500755"/>
    </source>
</evidence>
<comment type="caution">
    <text evidence="2">The sequence shown here is derived from an EMBL/GenBank/DDBJ whole genome shotgun (WGS) entry which is preliminary data.</text>
</comment>
<accession>A0ABN2TE93</accession>
<dbReference type="NCBIfam" id="NF037959">
    <property type="entry name" value="MFS_SpdSyn"/>
    <property type="match status" value="1"/>
</dbReference>
<dbReference type="SUPFAM" id="SSF53335">
    <property type="entry name" value="S-adenosyl-L-methionine-dependent methyltransferases"/>
    <property type="match status" value="1"/>
</dbReference>
<sequence>MGRKRTNRKDKDSRRSGSSTAEAPAGSGPDLTLHEGEWETDTGTVRLERDRYATNAWTIFVNGVPSSHVDLDDPRALDFEYMRWMAAVISERWGASGGGSARSTAGAGNGDGARLRALHLGGGACSMARWVHATYPDARQVVVELDARLTVLVRAWFDLPSAPLLRLRPGDAGEVLPTLTENSRDLVIRDVFAGDRTPEQLTTVEYARHADRVLDAGGLYLLNVGDTPDLAGFRRESDNLRAVFAHVAAIADAAMLKGRRRGNVVLAASQSPLPLGPSLTRTLLSDPLPAQVREV</sequence>
<dbReference type="Gene3D" id="3.40.50.150">
    <property type="entry name" value="Vaccinia Virus protein VP39"/>
    <property type="match status" value="1"/>
</dbReference>
<dbReference type="RefSeq" id="WP_344308598.1">
    <property type="nucleotide sequence ID" value="NZ_BAAANO010000014.1"/>
</dbReference>
<reference evidence="3" key="1">
    <citation type="journal article" date="2019" name="Int. J. Syst. Evol. Microbiol.">
        <title>The Global Catalogue of Microorganisms (GCM) 10K type strain sequencing project: providing services to taxonomists for standard genome sequencing and annotation.</title>
        <authorList>
            <consortium name="The Broad Institute Genomics Platform"/>
            <consortium name="The Broad Institute Genome Sequencing Center for Infectious Disease"/>
            <person name="Wu L."/>
            <person name="Ma J."/>
        </authorList>
    </citation>
    <scope>NUCLEOTIDE SEQUENCE [LARGE SCALE GENOMIC DNA]</scope>
    <source>
        <strain evidence="3">JCM 14546</strain>
    </source>
</reference>
<evidence type="ECO:0000256" key="1">
    <source>
        <dbReference type="SAM" id="MobiDB-lite"/>
    </source>
</evidence>
<feature type="region of interest" description="Disordered" evidence="1">
    <location>
        <begin position="1"/>
        <end position="42"/>
    </location>
</feature>
<dbReference type="Proteomes" id="UP001500755">
    <property type="component" value="Unassembled WGS sequence"/>
</dbReference>
<gene>
    <name evidence="2" type="ORF">GCM10009755_15950</name>
</gene>
<protein>
    <submittedName>
        <fullName evidence="2">Spermidine synthase</fullName>
    </submittedName>
</protein>
<dbReference type="EMBL" id="BAAANO010000014">
    <property type="protein sequence ID" value="GAA2006634.1"/>
    <property type="molecule type" value="Genomic_DNA"/>
</dbReference>
<dbReference type="InterPro" id="IPR029063">
    <property type="entry name" value="SAM-dependent_MTases_sf"/>
</dbReference>
<proteinExistence type="predicted"/>